<gene>
    <name evidence="1" type="ORF">NAV_LOCUS2473</name>
</gene>
<name>A0A498SEW1_ACAVI</name>
<dbReference type="Proteomes" id="UP000276991">
    <property type="component" value="Unassembled WGS sequence"/>
</dbReference>
<accession>A0A498SEW1</accession>
<dbReference type="AlphaFoldDB" id="A0A498SEW1"/>
<dbReference type="STRING" id="6277.A0A498SEW1"/>
<reference evidence="1 2" key="1">
    <citation type="submission" date="2018-08" db="EMBL/GenBank/DDBJ databases">
        <authorList>
            <person name="Laetsch R D."/>
            <person name="Stevens L."/>
            <person name="Kumar S."/>
            <person name="Blaxter L. M."/>
        </authorList>
    </citation>
    <scope>NUCLEOTIDE SEQUENCE [LARGE SCALE GENOMIC DNA]</scope>
</reference>
<evidence type="ECO:0000313" key="2">
    <source>
        <dbReference type="Proteomes" id="UP000276991"/>
    </source>
</evidence>
<feature type="non-terminal residue" evidence="1">
    <location>
        <position position="1"/>
    </location>
</feature>
<dbReference type="OrthoDB" id="5852043at2759"/>
<keyword evidence="2" id="KW-1185">Reference proteome</keyword>
<evidence type="ECO:0000313" key="1">
    <source>
        <dbReference type="EMBL" id="VBB27643.1"/>
    </source>
</evidence>
<proteinExistence type="predicted"/>
<dbReference type="EMBL" id="UPTC01000263">
    <property type="protein sequence ID" value="VBB27643.1"/>
    <property type="molecule type" value="Genomic_DNA"/>
</dbReference>
<sequence>YEKKWMKKGDQNIFPIELLDRSRELEYIRYIKDINAKSKEDNRVIPGIMLRKWIEPEAVINIDPDEQAVYLPKEEWENKNVNNKESESIFEKSVVSPTGKSTVQLLRHAATSENDLLNDGEFKKGLELSTELEQQPNINGTFEKQNITEVYEQPFIQIYVKPLCKGLNC</sequence>
<protein>
    <submittedName>
        <fullName evidence="1">Uncharacterized protein</fullName>
    </submittedName>
</protein>
<organism evidence="1 2">
    <name type="scientific">Acanthocheilonema viteae</name>
    <name type="common">Filarial nematode worm</name>
    <name type="synonym">Dipetalonema viteae</name>
    <dbReference type="NCBI Taxonomy" id="6277"/>
    <lineage>
        <taxon>Eukaryota</taxon>
        <taxon>Metazoa</taxon>
        <taxon>Ecdysozoa</taxon>
        <taxon>Nematoda</taxon>
        <taxon>Chromadorea</taxon>
        <taxon>Rhabditida</taxon>
        <taxon>Spirurina</taxon>
        <taxon>Spiruromorpha</taxon>
        <taxon>Filarioidea</taxon>
        <taxon>Onchocercidae</taxon>
        <taxon>Acanthocheilonema</taxon>
    </lineage>
</organism>